<dbReference type="InterPro" id="IPR009731">
    <property type="entry name" value="P-like"/>
</dbReference>
<dbReference type="Pfam" id="PF06992">
    <property type="entry name" value="Phage_lambda_P"/>
    <property type="match status" value="1"/>
</dbReference>
<accession>A0A0C4WPJ0</accession>
<name>A0A0C4WPJ0_9GAMM</name>
<evidence type="ECO:0000256" key="1">
    <source>
        <dbReference type="SAM" id="MobiDB-lite"/>
    </source>
</evidence>
<proteinExistence type="predicted"/>
<organism evidence="2 3">
    <name type="scientific">Azotobacter chroococcum NCIMB 8003</name>
    <dbReference type="NCBI Taxonomy" id="1328314"/>
    <lineage>
        <taxon>Bacteria</taxon>
        <taxon>Pseudomonadati</taxon>
        <taxon>Pseudomonadota</taxon>
        <taxon>Gammaproteobacteria</taxon>
        <taxon>Pseudomonadales</taxon>
        <taxon>Pseudomonadaceae</taxon>
        <taxon>Azotobacter</taxon>
    </lineage>
</organism>
<sequence length="303" mass="32419">MAGGPGQLGQARRGTGGSPAGGRGVVPRRPAPRQRAGFPRHELADHDGVRPVIQIGNVVAMTGTRLAAGHALPAGQVSAQPLGEVDEQTAAVVDMIFIQLQAIFPAWRQAWPDDKALALAKRSWTKGLQASGIRMIEQVRFGIEQCRRSGSAFAPSIGQFVAWCLPTAEMLGLPTEDAAWREAVQACANPEGWRWSHEAVRLAAAAVGFWELRQGAGGADALRRRFGNAYAQLVGRLARGETLAKPMRALEWDGARTAAERAERVGEQALQERLREQGLAEVGQGARASLLAKLGIKRGNHDA</sequence>
<evidence type="ECO:0000313" key="3">
    <source>
        <dbReference type="Proteomes" id="UP000068210"/>
    </source>
</evidence>
<feature type="compositionally biased region" description="Gly residues" evidence="1">
    <location>
        <begin position="14"/>
        <end position="24"/>
    </location>
</feature>
<dbReference type="KEGG" id="acx:Achr_20290"/>
<protein>
    <submittedName>
        <fullName evidence="2">Replication P family protein</fullName>
    </submittedName>
</protein>
<reference evidence="2 3" key="1">
    <citation type="journal article" date="2015" name="PLoS ONE">
        <title>Azotobacter Genomes: The Genome of Azotobacter chroococcum NCIMB 8003 (ATCC 4412).</title>
        <authorList>
            <person name="Robson R.L."/>
            <person name="Jones R."/>
            <person name="Robson R.M."/>
            <person name="Schwartz A."/>
            <person name="Richardson T.H."/>
        </authorList>
    </citation>
    <scope>NUCLEOTIDE SEQUENCE [LARGE SCALE GENOMIC DNA]</scope>
    <source>
        <strain evidence="2 3">NCIMB 8003</strain>
    </source>
</reference>
<evidence type="ECO:0000313" key="2">
    <source>
        <dbReference type="EMBL" id="AJE21480.1"/>
    </source>
</evidence>
<dbReference type="STRING" id="1328314.Achr_20290"/>
<dbReference type="HOGENOM" id="CLU_079822_2_0_6"/>
<dbReference type="Proteomes" id="UP000068210">
    <property type="component" value="Chromosome"/>
</dbReference>
<keyword evidence="3" id="KW-1185">Reference proteome</keyword>
<dbReference type="EMBL" id="CP010415">
    <property type="protein sequence ID" value="AJE21480.1"/>
    <property type="molecule type" value="Genomic_DNA"/>
</dbReference>
<feature type="compositionally biased region" description="Low complexity" evidence="1">
    <location>
        <begin position="25"/>
        <end position="37"/>
    </location>
</feature>
<dbReference type="AlphaFoldDB" id="A0A0C4WPJ0"/>
<dbReference type="GO" id="GO:0006270">
    <property type="term" value="P:DNA replication initiation"/>
    <property type="evidence" value="ECO:0007669"/>
    <property type="project" value="InterPro"/>
</dbReference>
<gene>
    <name evidence="2" type="ORF">Achr_20290</name>
</gene>
<feature type="region of interest" description="Disordered" evidence="1">
    <location>
        <begin position="1"/>
        <end position="43"/>
    </location>
</feature>